<dbReference type="Proteomes" id="UP000177279">
    <property type="component" value="Unassembled WGS sequence"/>
</dbReference>
<dbReference type="EMBL" id="MHVS01000005">
    <property type="protein sequence ID" value="OHA96355.1"/>
    <property type="molecule type" value="Genomic_DNA"/>
</dbReference>
<feature type="region of interest" description="Disordered" evidence="1">
    <location>
        <begin position="134"/>
        <end position="178"/>
    </location>
</feature>
<evidence type="ECO:0000256" key="1">
    <source>
        <dbReference type="SAM" id="MobiDB-lite"/>
    </source>
</evidence>
<name>A0A1G2TGD3_9BACT</name>
<proteinExistence type="predicted"/>
<gene>
    <name evidence="2" type="ORF">A3D49_00475</name>
</gene>
<accession>A0A1G2TGD3</accession>
<dbReference type="AlphaFoldDB" id="A0A1G2TGD3"/>
<reference evidence="2 3" key="1">
    <citation type="journal article" date="2016" name="Nat. Commun.">
        <title>Thousands of microbial genomes shed light on interconnected biogeochemical processes in an aquifer system.</title>
        <authorList>
            <person name="Anantharaman K."/>
            <person name="Brown C.T."/>
            <person name="Hug L.A."/>
            <person name="Sharon I."/>
            <person name="Castelle C.J."/>
            <person name="Probst A.J."/>
            <person name="Thomas B.C."/>
            <person name="Singh A."/>
            <person name="Wilkins M.J."/>
            <person name="Karaoz U."/>
            <person name="Brodie E.L."/>
            <person name="Williams K.H."/>
            <person name="Hubbard S.S."/>
            <person name="Banfield J.F."/>
        </authorList>
    </citation>
    <scope>NUCLEOTIDE SEQUENCE [LARGE SCALE GENOMIC DNA]</scope>
</reference>
<organism evidence="2 3">
    <name type="scientific">Candidatus Zambryskibacteria bacterium RIFCSPHIGHO2_02_FULL_43_37</name>
    <dbReference type="NCBI Taxonomy" id="1802749"/>
    <lineage>
        <taxon>Bacteria</taxon>
        <taxon>Candidatus Zambryskiibacteriota</taxon>
    </lineage>
</organism>
<comment type="caution">
    <text evidence="2">The sequence shown here is derived from an EMBL/GenBank/DDBJ whole genome shotgun (WGS) entry which is preliminary data.</text>
</comment>
<sequence length="178" mass="20113">MNEQDKLIQEQFQKLPLALQKALGEIPWKSLVNEIARLHNLKPEQVESIETETMFILYGFESPDDYVSNMVRETGIAEDLAYVIANEVNEKIFKPVSVKVEEAGKQQPTSTSIPELKPENLPMVEKGEMVHEVPHVEAPNPKSQIPNNIEIPKEEKPPIQPAKSAYVGSQDPYREPLS</sequence>
<evidence type="ECO:0000313" key="2">
    <source>
        <dbReference type="EMBL" id="OHA96355.1"/>
    </source>
</evidence>
<evidence type="ECO:0000313" key="3">
    <source>
        <dbReference type="Proteomes" id="UP000177279"/>
    </source>
</evidence>
<protein>
    <submittedName>
        <fullName evidence="2">Uncharacterized protein</fullName>
    </submittedName>
</protein>